<dbReference type="Gene3D" id="1.10.600.10">
    <property type="entry name" value="Farnesyl Diphosphate Synthase"/>
    <property type="match status" value="1"/>
</dbReference>
<sequence length="309" mass="35552">MAPVSLIRPTSVNVVQDLNKTGILRRFLQGMAYCPSNISGTNEELEKIMRAEMNNRNICCPQLEKTLHLAASLIELGYHDCTLTEKTNIALYNWYLIYIDDMSSKDTGPFMAFQERFLRRMPQLNPVLEALVEVLMRIYELYDLPTANSILSATFNFVNSTCIEPEIETLPLTRGLVRFPWFLRDQTGVAIAFALLLFPKSKNIGVTDYIQALSDMNFWISVTNDILSFHKEELAGERANYVYNRAYIEDKVPLSVLAEMSQELFESRNAVYAALAHCPQAADVWHTWEQGYVRWHIDQKRYKLSELSL</sequence>
<dbReference type="EMBL" id="MU150244">
    <property type="protein sequence ID" value="KAF9465961.1"/>
    <property type="molecule type" value="Genomic_DNA"/>
</dbReference>
<gene>
    <name evidence="3" type="ORF">BDZ94DRAFT_1306686</name>
</gene>
<keyword evidence="2" id="KW-0456">Lyase</keyword>
<evidence type="ECO:0000313" key="4">
    <source>
        <dbReference type="Proteomes" id="UP000807353"/>
    </source>
</evidence>
<evidence type="ECO:0000313" key="3">
    <source>
        <dbReference type="EMBL" id="KAF9465961.1"/>
    </source>
</evidence>
<accession>A0A9P5YDN9</accession>
<dbReference type="SUPFAM" id="SSF48576">
    <property type="entry name" value="Terpenoid synthases"/>
    <property type="match status" value="1"/>
</dbReference>
<name>A0A9P5YDN9_9AGAR</name>
<reference evidence="3" key="1">
    <citation type="submission" date="2020-11" db="EMBL/GenBank/DDBJ databases">
        <authorList>
            <consortium name="DOE Joint Genome Institute"/>
            <person name="Ahrendt S."/>
            <person name="Riley R."/>
            <person name="Andreopoulos W."/>
            <person name="Labutti K."/>
            <person name="Pangilinan J."/>
            <person name="Ruiz-Duenas F.J."/>
            <person name="Barrasa J.M."/>
            <person name="Sanchez-Garcia M."/>
            <person name="Camarero S."/>
            <person name="Miyauchi S."/>
            <person name="Serrano A."/>
            <person name="Linde D."/>
            <person name="Babiker R."/>
            <person name="Drula E."/>
            <person name="Ayuso-Fernandez I."/>
            <person name="Pacheco R."/>
            <person name="Padilla G."/>
            <person name="Ferreira P."/>
            <person name="Barriuso J."/>
            <person name="Kellner H."/>
            <person name="Castanera R."/>
            <person name="Alfaro M."/>
            <person name="Ramirez L."/>
            <person name="Pisabarro A.G."/>
            <person name="Kuo A."/>
            <person name="Tritt A."/>
            <person name="Lipzen A."/>
            <person name="He G."/>
            <person name="Yan M."/>
            <person name="Ng V."/>
            <person name="Cullen D."/>
            <person name="Martin F."/>
            <person name="Rosso M.-N."/>
            <person name="Henrissat B."/>
            <person name="Hibbett D."/>
            <person name="Martinez A.T."/>
            <person name="Grigoriev I.V."/>
        </authorList>
    </citation>
    <scope>NUCLEOTIDE SEQUENCE</scope>
    <source>
        <strain evidence="3">CBS 247.69</strain>
    </source>
</reference>
<organism evidence="3 4">
    <name type="scientific">Collybia nuda</name>
    <dbReference type="NCBI Taxonomy" id="64659"/>
    <lineage>
        <taxon>Eukaryota</taxon>
        <taxon>Fungi</taxon>
        <taxon>Dikarya</taxon>
        <taxon>Basidiomycota</taxon>
        <taxon>Agaricomycotina</taxon>
        <taxon>Agaricomycetes</taxon>
        <taxon>Agaricomycetidae</taxon>
        <taxon>Agaricales</taxon>
        <taxon>Tricholomatineae</taxon>
        <taxon>Clitocybaceae</taxon>
        <taxon>Collybia</taxon>
    </lineage>
</organism>
<dbReference type="SFLD" id="SFLDG01021">
    <property type="entry name" value="Trichodiene_Synthase_Like"/>
    <property type="match status" value="1"/>
</dbReference>
<comment type="similarity">
    <text evidence="1">Belongs to the trichodiene synthase family.</text>
</comment>
<dbReference type="OrthoDB" id="2998174at2759"/>
<evidence type="ECO:0000256" key="1">
    <source>
        <dbReference type="ARBA" id="ARBA00007946"/>
    </source>
</evidence>
<dbReference type="InterPro" id="IPR024652">
    <property type="entry name" value="Trichodiene_synth"/>
</dbReference>
<dbReference type="Proteomes" id="UP000807353">
    <property type="component" value="Unassembled WGS sequence"/>
</dbReference>
<proteinExistence type="inferred from homology"/>
<keyword evidence="4" id="KW-1185">Reference proteome</keyword>
<dbReference type="Pfam" id="PF06330">
    <property type="entry name" value="TRI5"/>
    <property type="match status" value="1"/>
</dbReference>
<comment type="caution">
    <text evidence="3">The sequence shown here is derived from an EMBL/GenBank/DDBJ whole genome shotgun (WGS) entry which is preliminary data.</text>
</comment>
<evidence type="ECO:0000256" key="2">
    <source>
        <dbReference type="ARBA" id="ARBA00023239"/>
    </source>
</evidence>
<dbReference type="SFLD" id="SFLDS00005">
    <property type="entry name" value="Isoprenoid_Synthase_Type_I"/>
    <property type="match status" value="1"/>
</dbReference>
<protein>
    <submittedName>
        <fullName evidence="3">Isoprenoid synthase domain-containing protein</fullName>
    </submittedName>
</protein>
<dbReference type="AlphaFoldDB" id="A0A9P5YDN9"/>
<dbReference type="GO" id="GO:0016838">
    <property type="term" value="F:carbon-oxygen lyase activity, acting on phosphates"/>
    <property type="evidence" value="ECO:0007669"/>
    <property type="project" value="InterPro"/>
</dbReference>
<dbReference type="InterPro" id="IPR008949">
    <property type="entry name" value="Isoprenoid_synthase_dom_sf"/>
</dbReference>